<dbReference type="PANTHER" id="PTHR16216:SF2">
    <property type="entry name" value="DYNEIN AXONEMAL ASSEMBLY FACTOR 5"/>
    <property type="match status" value="1"/>
</dbReference>
<dbReference type="Pfam" id="PF24573">
    <property type="entry name" value="HEAT_DAAF5"/>
    <property type="match status" value="1"/>
</dbReference>
<feature type="domain" description="Dynein axonemal assembly factor 5 HEAT-repeat" evidence="1">
    <location>
        <begin position="137"/>
        <end position="274"/>
    </location>
</feature>
<dbReference type="InterPro" id="IPR057978">
    <property type="entry name" value="TPR_DAAF5"/>
</dbReference>
<evidence type="ECO:0000313" key="4">
    <source>
        <dbReference type="Proteomes" id="UP000283509"/>
    </source>
</evidence>
<dbReference type="PANTHER" id="PTHR16216">
    <property type="entry name" value="DYNEIN ASSEMBLY FACTOR 5, AXONEMAL"/>
    <property type="match status" value="1"/>
</dbReference>
<dbReference type="InterPro" id="IPR052623">
    <property type="entry name" value="DAAF5"/>
</dbReference>
<dbReference type="InterPro" id="IPR016024">
    <property type="entry name" value="ARM-type_fold"/>
</dbReference>
<gene>
    <name evidence="3" type="ORF">C7M84_025444</name>
</gene>
<keyword evidence="4" id="KW-1185">Reference proteome</keyword>
<evidence type="ECO:0000259" key="1">
    <source>
        <dbReference type="Pfam" id="PF24573"/>
    </source>
</evidence>
<reference evidence="3 4" key="2">
    <citation type="submission" date="2019-01" db="EMBL/GenBank/DDBJ databases">
        <title>The decoding of complex shrimp genome reveals the adaptation for benthos swimmer, frequently molting mechanism and breeding impact on genome.</title>
        <authorList>
            <person name="Sun Y."/>
            <person name="Gao Y."/>
            <person name="Yu Y."/>
        </authorList>
    </citation>
    <scope>NUCLEOTIDE SEQUENCE [LARGE SCALE GENOMIC DNA]</scope>
    <source>
        <tissue evidence="3">Muscle</tissue>
    </source>
</reference>
<feature type="domain" description="Dynein axonemal assembly factor 5 TPR repeats" evidence="2">
    <location>
        <begin position="1"/>
        <end position="124"/>
    </location>
</feature>
<accession>A0A423TY75</accession>
<protein>
    <submittedName>
        <fullName evidence="3">Putative HEAT repeat-containing protein 2-like</fullName>
    </submittedName>
</protein>
<name>A0A423TY75_PENVA</name>
<dbReference type="InterPro" id="IPR056497">
    <property type="entry name" value="HEAT_DAAF5"/>
</dbReference>
<dbReference type="InterPro" id="IPR011989">
    <property type="entry name" value="ARM-like"/>
</dbReference>
<sequence>MQSESLVKPLLKALNHQRFKNRIACIKALGDILLYGESRSIQDLSGPLAQCMMDLPQVRLVVVDVGGALAMEMPDRYSYWQRILPLLLSGLRDEDKDVKIKAELLWEDVGKKYEKENEDQLKEQIDFDAVPEHYPSTEAGITQYVEKILEGLVLASSDKEADVVKQVVECSEYLGYFVPPATYLPLILPRLGGGQYGERPLIVLSALARGTPTALLQESVADIAEALANEDVSHVTNHGHQSALLQVIQVLIEKCDPRDCSYSIFSVLLYIASTSEEQDTVSIAQEQLENVAKRSGLDRVYKLYDLHLSAVLNTIQTTASSWTEQTPHFMIFLGLLELADQSLGCHLERIVGILCDCVPKKQDPFVSLKCLMKLNHLLKQEEHPLNSNGELERFLPVIVSDIVKPFLPWHAGSTAAALRTAAVSCLVSVCQAEVASQKVLDEVKNCLALIPALIEDDSEDTRHLSCEVVMNVAYSFPQLIDSDTLHTLADKLVKRFDDVSAVVRLKSARVLAALFKNLPENYNPSIQSARLRDLYESATVFLDDPDEILQGAVSDALEEMGKISPEILKEVLERDCPKFRNKHVCEKLIASMNNLQIAVVN</sequence>
<reference evidence="3 4" key="1">
    <citation type="submission" date="2018-04" db="EMBL/GenBank/DDBJ databases">
        <authorList>
            <person name="Zhang X."/>
            <person name="Yuan J."/>
            <person name="Li F."/>
            <person name="Xiang J."/>
        </authorList>
    </citation>
    <scope>NUCLEOTIDE SEQUENCE [LARGE SCALE GENOMIC DNA]</scope>
    <source>
        <tissue evidence="3">Muscle</tissue>
    </source>
</reference>
<dbReference type="Pfam" id="PF25757">
    <property type="entry name" value="TPR_DNAAF5"/>
    <property type="match status" value="1"/>
</dbReference>
<comment type="caution">
    <text evidence="3">The sequence shown here is derived from an EMBL/GenBank/DDBJ whole genome shotgun (WGS) entry which is preliminary data.</text>
</comment>
<dbReference type="AlphaFoldDB" id="A0A423TY75"/>
<dbReference type="SUPFAM" id="SSF48371">
    <property type="entry name" value="ARM repeat"/>
    <property type="match status" value="2"/>
</dbReference>
<evidence type="ECO:0000313" key="3">
    <source>
        <dbReference type="EMBL" id="ROT81395.1"/>
    </source>
</evidence>
<dbReference type="EMBL" id="QCYY01000983">
    <property type="protein sequence ID" value="ROT81395.1"/>
    <property type="molecule type" value="Genomic_DNA"/>
</dbReference>
<dbReference type="Gene3D" id="1.25.10.10">
    <property type="entry name" value="Leucine-rich Repeat Variant"/>
    <property type="match status" value="2"/>
</dbReference>
<dbReference type="Proteomes" id="UP000283509">
    <property type="component" value="Unassembled WGS sequence"/>
</dbReference>
<dbReference type="STRING" id="6689.A0A423TY75"/>
<proteinExistence type="predicted"/>
<evidence type="ECO:0000259" key="2">
    <source>
        <dbReference type="Pfam" id="PF25757"/>
    </source>
</evidence>
<dbReference type="OrthoDB" id="413572at2759"/>
<organism evidence="3 4">
    <name type="scientific">Penaeus vannamei</name>
    <name type="common">Whiteleg shrimp</name>
    <name type="synonym">Litopenaeus vannamei</name>
    <dbReference type="NCBI Taxonomy" id="6689"/>
    <lineage>
        <taxon>Eukaryota</taxon>
        <taxon>Metazoa</taxon>
        <taxon>Ecdysozoa</taxon>
        <taxon>Arthropoda</taxon>
        <taxon>Crustacea</taxon>
        <taxon>Multicrustacea</taxon>
        <taxon>Malacostraca</taxon>
        <taxon>Eumalacostraca</taxon>
        <taxon>Eucarida</taxon>
        <taxon>Decapoda</taxon>
        <taxon>Dendrobranchiata</taxon>
        <taxon>Penaeoidea</taxon>
        <taxon>Penaeidae</taxon>
        <taxon>Penaeus</taxon>
    </lineage>
</organism>